<dbReference type="GO" id="GO:0005044">
    <property type="term" value="F:scavenger receptor activity"/>
    <property type="evidence" value="ECO:0007669"/>
    <property type="project" value="InterPro"/>
</dbReference>
<dbReference type="InterPro" id="IPR000742">
    <property type="entry name" value="EGF"/>
</dbReference>
<evidence type="ECO:0000256" key="1">
    <source>
        <dbReference type="ARBA" id="ARBA00022536"/>
    </source>
</evidence>
<dbReference type="InterPro" id="IPR008979">
    <property type="entry name" value="Galactose-bd-like_sf"/>
</dbReference>
<dbReference type="Proteomes" id="UP000005408">
    <property type="component" value="Unassembled WGS sequence"/>
</dbReference>
<keyword evidence="3" id="KW-0812">Transmembrane</keyword>
<name>A0A8W8NZ80_MAGGI</name>
<keyword evidence="1" id="KW-0245">EGF-like domain</keyword>
<dbReference type="Gene3D" id="2.170.300.10">
    <property type="entry name" value="Tie2 ligand-binding domain superfamily"/>
    <property type="match status" value="1"/>
</dbReference>
<keyword evidence="3" id="KW-1133">Transmembrane helix</keyword>
<dbReference type="InterPro" id="IPR042635">
    <property type="entry name" value="MEGF10/SREC1/2-like"/>
</dbReference>
<sequence>MVWTRRFLKHLGLQVMFVISYTHSLENLAFRRPTWQQYPWPYPEIDFGSDNAVDGMYTDRGGGGQCTINDNNQTTAMWRVDLGSIVSISHIDIYYRTDNFRRPSAYTSRMAGFFLELCEVEVYGCRIKAYFGQNCSRPCPINCQERRCDINTGHCLGCVPGYKGHRCEQVCDDMTYGLECALSCGNCSDGKTCHHVNGTCWSDCDTGVHGDRCQHECRFGHYGRNCMNTCSKSCIVTNKCNRMTGVCDGGCKPGWAGITCDQRNDRDCESCSAKVAIGVVVAVIIVLIGSIINVVILKRNHEQVTMKRNQKSNPAAKSKDVPDVSMKQYSEGEEQSKSDNYMYEELSRI</sequence>
<feature type="region of interest" description="Disordered" evidence="2">
    <location>
        <begin position="305"/>
        <end position="349"/>
    </location>
</feature>
<keyword evidence="3" id="KW-0472">Membrane</keyword>
<evidence type="ECO:0000313" key="6">
    <source>
        <dbReference type="Proteomes" id="UP000005408"/>
    </source>
</evidence>
<feature type="transmembrane region" description="Helical" evidence="3">
    <location>
        <begin position="275"/>
        <end position="297"/>
    </location>
</feature>
<evidence type="ECO:0000313" key="5">
    <source>
        <dbReference type="EnsemblMetazoa" id="G7685.1:cds"/>
    </source>
</evidence>
<proteinExistence type="predicted"/>
<evidence type="ECO:0000256" key="3">
    <source>
        <dbReference type="SAM" id="Phobius"/>
    </source>
</evidence>
<dbReference type="SUPFAM" id="SSF57184">
    <property type="entry name" value="Growth factor receptor domain"/>
    <property type="match status" value="1"/>
</dbReference>
<dbReference type="Gene3D" id="2.60.120.260">
    <property type="entry name" value="Galactose-binding domain-like"/>
    <property type="match status" value="1"/>
</dbReference>
<keyword evidence="6" id="KW-1185">Reference proteome</keyword>
<evidence type="ECO:0000256" key="2">
    <source>
        <dbReference type="SAM" id="MobiDB-lite"/>
    </source>
</evidence>
<dbReference type="EnsemblMetazoa" id="G7685.1">
    <property type="protein sequence ID" value="G7685.1:cds"/>
    <property type="gene ID" value="G7685"/>
</dbReference>
<evidence type="ECO:0000259" key="4">
    <source>
        <dbReference type="SMART" id="SM00181"/>
    </source>
</evidence>
<dbReference type="SMART" id="SM00181">
    <property type="entry name" value="EGF"/>
    <property type="match status" value="3"/>
</dbReference>
<protein>
    <recommendedName>
        <fullName evidence="4">EGF-like domain-containing protein</fullName>
    </recommendedName>
</protein>
<feature type="domain" description="EGF-like" evidence="4">
    <location>
        <begin position="216"/>
        <end position="261"/>
    </location>
</feature>
<accession>A0A8W8NZ80</accession>
<feature type="domain" description="EGF-like" evidence="4">
    <location>
        <begin position="138"/>
        <end position="168"/>
    </location>
</feature>
<feature type="domain" description="EGF-like" evidence="4">
    <location>
        <begin position="179"/>
        <end position="214"/>
    </location>
</feature>
<dbReference type="AlphaFoldDB" id="A0A8W8NZ80"/>
<dbReference type="PANTHER" id="PTHR24043:SF8">
    <property type="entry name" value="EGF-LIKE DOMAIN-CONTAINING PROTEIN"/>
    <property type="match status" value="1"/>
</dbReference>
<dbReference type="InterPro" id="IPR009030">
    <property type="entry name" value="Growth_fac_rcpt_cys_sf"/>
</dbReference>
<dbReference type="SUPFAM" id="SSF49785">
    <property type="entry name" value="Galactose-binding domain-like"/>
    <property type="match status" value="1"/>
</dbReference>
<organism evidence="5 6">
    <name type="scientific">Magallana gigas</name>
    <name type="common">Pacific oyster</name>
    <name type="synonym">Crassostrea gigas</name>
    <dbReference type="NCBI Taxonomy" id="29159"/>
    <lineage>
        <taxon>Eukaryota</taxon>
        <taxon>Metazoa</taxon>
        <taxon>Spiralia</taxon>
        <taxon>Lophotrochozoa</taxon>
        <taxon>Mollusca</taxon>
        <taxon>Bivalvia</taxon>
        <taxon>Autobranchia</taxon>
        <taxon>Pteriomorphia</taxon>
        <taxon>Ostreida</taxon>
        <taxon>Ostreoidea</taxon>
        <taxon>Ostreidae</taxon>
        <taxon>Magallana</taxon>
    </lineage>
</organism>
<dbReference type="PANTHER" id="PTHR24043">
    <property type="entry name" value="SCAVENGER RECEPTOR CLASS F"/>
    <property type="match status" value="1"/>
</dbReference>
<reference evidence="5" key="1">
    <citation type="submission" date="2022-08" db="UniProtKB">
        <authorList>
            <consortium name="EnsemblMetazoa"/>
        </authorList>
    </citation>
    <scope>IDENTIFICATION</scope>
    <source>
        <strain evidence="5">05x7-T-G4-1.051#20</strain>
    </source>
</reference>